<organism evidence="1 2">
    <name type="scientific">Tolypothrix tenuis PCC 7101</name>
    <dbReference type="NCBI Taxonomy" id="231146"/>
    <lineage>
        <taxon>Bacteria</taxon>
        <taxon>Bacillati</taxon>
        <taxon>Cyanobacteriota</taxon>
        <taxon>Cyanophyceae</taxon>
        <taxon>Nostocales</taxon>
        <taxon>Tolypothrichaceae</taxon>
        <taxon>Tolypothrix</taxon>
    </lineage>
</organism>
<dbReference type="AlphaFoldDB" id="A0A1Z4MSV3"/>
<keyword evidence="2" id="KW-1185">Reference proteome</keyword>
<reference evidence="1 2" key="1">
    <citation type="submission" date="2017-06" db="EMBL/GenBank/DDBJ databases">
        <title>Genome sequencing of cyanobaciteial culture collection at National Institute for Environmental Studies (NIES).</title>
        <authorList>
            <person name="Hirose Y."/>
            <person name="Shimura Y."/>
            <person name="Fujisawa T."/>
            <person name="Nakamura Y."/>
            <person name="Kawachi M."/>
        </authorList>
    </citation>
    <scope>NUCLEOTIDE SEQUENCE [LARGE SCALE GENOMIC DNA]</scope>
    <source>
        <strain evidence="1 2">NIES-37</strain>
    </source>
</reference>
<evidence type="ECO:0000313" key="1">
    <source>
        <dbReference type="EMBL" id="BAY96539.1"/>
    </source>
</evidence>
<evidence type="ECO:0000313" key="2">
    <source>
        <dbReference type="Proteomes" id="UP000218785"/>
    </source>
</evidence>
<proteinExistence type="predicted"/>
<gene>
    <name evidence="1" type="ORF">NIES37_04720</name>
</gene>
<dbReference type="EMBL" id="AP018248">
    <property type="protein sequence ID" value="BAY96539.1"/>
    <property type="molecule type" value="Genomic_DNA"/>
</dbReference>
<protein>
    <submittedName>
        <fullName evidence="1">Uncharacterized protein</fullName>
    </submittedName>
</protein>
<accession>A0A1Z4MSV3</accession>
<name>A0A1Z4MSV3_9CYAN</name>
<dbReference type="Proteomes" id="UP000218785">
    <property type="component" value="Chromosome"/>
</dbReference>
<dbReference type="KEGG" id="ttq:NIES37_04720"/>
<sequence>MSNDLQFTCQTNQESTVQVSLKQAIAKANELNSANSWSR</sequence>